<name>A0ABX0K8N9_9PROT</name>
<dbReference type="Pfam" id="PF10082">
    <property type="entry name" value="BBP2_2"/>
    <property type="match status" value="1"/>
</dbReference>
<dbReference type="InterPro" id="IPR018759">
    <property type="entry name" value="BBP2_2"/>
</dbReference>
<reference evidence="1 2" key="1">
    <citation type="journal article" date="2020" name="Int. J. Syst. Evol. Microbiol.">
        <title>Novel acetic acid bacteria from cider fermentations: Acetobacter conturbans sp. nov. and Acetobacter fallax sp. nov.</title>
        <authorList>
            <person name="Sombolestani A.S."/>
            <person name="Cleenwerck I."/>
            <person name="Cnockaert M."/>
            <person name="Borremans W."/>
            <person name="Wieme A.D."/>
            <person name="De Vuyst L."/>
            <person name="Vandamme P."/>
        </authorList>
    </citation>
    <scope>NUCLEOTIDE SEQUENCE [LARGE SCALE GENOMIC DNA]</scope>
    <source>
        <strain evidence="1 2">LMG 1637</strain>
    </source>
</reference>
<protein>
    <submittedName>
        <fullName evidence="1">Outer membrane beta-barrel protein</fullName>
    </submittedName>
</protein>
<evidence type="ECO:0000313" key="2">
    <source>
        <dbReference type="Proteomes" id="UP000615326"/>
    </source>
</evidence>
<organism evidence="1 2">
    <name type="scientific">Acetobacter fallax</name>
    <dbReference type="NCBI Taxonomy" id="1737473"/>
    <lineage>
        <taxon>Bacteria</taxon>
        <taxon>Pseudomonadati</taxon>
        <taxon>Pseudomonadota</taxon>
        <taxon>Alphaproteobacteria</taxon>
        <taxon>Acetobacterales</taxon>
        <taxon>Acetobacteraceae</taxon>
        <taxon>Acetobacter</taxon>
    </lineage>
</organism>
<sequence>MKWRWFVLPFLYDSFSNTILRFLFLMLILSGWLFPCEAYAQLMTEYFPSELPGYSSDSTASVTMRQYMQNIDSGIHVGDYIIRPSASQFFGYNTSILGVKNTSGAELDTSASLSANSNWNRHAVGMSMSVANHEFPTLSAANYTNWTASFGGSFNIGEDTASIGYSHYVMHLYATDLGNFGISYPVPYAGDDARVSYRKNWARFAVIPSASYNNFSFGQAGGTSTFAREDVRSLGHQLETQMLQGRFEISKGNALVAILRGSEAQFISNPGTVPSDYISGGGFIGLDMRASQVLQYRVLAGGETRQFTRSDASAITTPTAEADVIWMPDLMNTVTLTGQRGLFDPTSPFSRNQIMSTVRLQEDHELRRDVFLRGSAEMGTTDSRPSGNEVKMRTQHQTQFIFNASVNWKINRDFTASLSYSHITSYTKHGIASISYSSIAQSTYTSNTIMFGISFAR</sequence>
<dbReference type="EMBL" id="WOSW01000009">
    <property type="protein sequence ID" value="NHO32315.1"/>
    <property type="molecule type" value="Genomic_DNA"/>
</dbReference>
<keyword evidence="2" id="KW-1185">Reference proteome</keyword>
<gene>
    <name evidence="1" type="ORF">GOB84_07010</name>
</gene>
<dbReference type="Proteomes" id="UP000615326">
    <property type="component" value="Unassembled WGS sequence"/>
</dbReference>
<evidence type="ECO:0000313" key="1">
    <source>
        <dbReference type="EMBL" id="NHO32315.1"/>
    </source>
</evidence>
<comment type="caution">
    <text evidence="1">The sequence shown here is derived from an EMBL/GenBank/DDBJ whole genome shotgun (WGS) entry which is preliminary data.</text>
</comment>
<proteinExistence type="predicted"/>
<accession>A0ABX0K8N9</accession>